<dbReference type="AlphaFoldDB" id="A0A9W5K2J4"/>
<dbReference type="Proteomes" id="UP000006607">
    <property type="component" value="Unassembled WGS sequence"/>
</dbReference>
<name>A0A9W5K2J4_BACC8</name>
<reference evidence="1" key="1">
    <citation type="submission" date="2012-04" db="EMBL/GenBank/DDBJ databases">
        <title>The Genome Sequence of Bacillus cereus VD014.</title>
        <authorList>
            <consortium name="The Broad Institute Genome Sequencing Platform"/>
            <consortium name="The Broad Institute Genome Sequencing Center for Infectious Disease"/>
            <person name="Feldgarden M."/>
            <person name="Van der Auwera G.A."/>
            <person name="Mahillon J."/>
            <person name="Duprez V."/>
            <person name="Timmery S."/>
            <person name="Mattelet C."/>
            <person name="Dierick K."/>
            <person name="Sun M."/>
            <person name="Yu Z."/>
            <person name="Zhu L."/>
            <person name="Hu X."/>
            <person name="Shank E.B."/>
            <person name="Swiecicka I."/>
            <person name="Hansen B.M."/>
            <person name="Andrup L."/>
            <person name="Young S.K."/>
            <person name="Zeng Q."/>
            <person name="Gargeya S."/>
            <person name="Fitzgerald M."/>
            <person name="Haas B."/>
            <person name="Abouelleil A."/>
            <person name="Alvarado L."/>
            <person name="Arachchi H.M."/>
            <person name="Berlin A."/>
            <person name="Chapman S.B."/>
            <person name="Goldberg J."/>
            <person name="Griggs A."/>
            <person name="Gujja S."/>
            <person name="Hansen M."/>
            <person name="Howarth C."/>
            <person name="Imamovic A."/>
            <person name="Larimer J."/>
            <person name="McCowen C."/>
            <person name="Montmayeur A."/>
            <person name="Murphy C."/>
            <person name="Neiman D."/>
            <person name="Pearson M."/>
            <person name="Priest M."/>
            <person name="Roberts A."/>
            <person name="Saif S."/>
            <person name="Shea T."/>
            <person name="Sisk P."/>
            <person name="Sykes S."/>
            <person name="Wortman J."/>
            <person name="Nusbaum C."/>
            <person name="Birren B."/>
        </authorList>
    </citation>
    <scope>NUCLEOTIDE SEQUENCE</scope>
    <source>
        <strain evidence="1">VD014</strain>
    </source>
</reference>
<accession>A0A9W5K2J4</accession>
<proteinExistence type="predicted"/>
<evidence type="ECO:0000313" key="1">
    <source>
        <dbReference type="EMBL" id="EJR13638.1"/>
    </source>
</evidence>
<dbReference type="RefSeq" id="WP_000284732.1">
    <property type="nucleotide sequence ID" value="NZ_JH792026.1"/>
</dbReference>
<organism evidence="1 2">
    <name type="scientific">Bacillus cereus (strain VD014)</name>
    <dbReference type="NCBI Taxonomy" id="1053223"/>
    <lineage>
        <taxon>Bacteria</taxon>
        <taxon>Bacillati</taxon>
        <taxon>Bacillota</taxon>
        <taxon>Bacilli</taxon>
        <taxon>Bacillales</taxon>
        <taxon>Bacillaceae</taxon>
        <taxon>Bacillus</taxon>
        <taxon>Bacillus cereus group</taxon>
    </lineage>
</organism>
<gene>
    <name evidence="1" type="ORF">IIA_05476</name>
</gene>
<comment type="caution">
    <text evidence="1">The sequence shown here is derived from an EMBL/GenBank/DDBJ whole genome shotgun (WGS) entry which is preliminary data.</text>
</comment>
<protein>
    <submittedName>
        <fullName evidence="1">Uncharacterized protein</fullName>
    </submittedName>
</protein>
<evidence type="ECO:0000313" key="2">
    <source>
        <dbReference type="Proteomes" id="UP000006607"/>
    </source>
</evidence>
<sequence>MYQQNYDEYSYDYTNNPRQQSFVNLVGQFHILPQSVILPNGQQLQAGTRVFIFRVAFNQMGNEVVTIVFPNVVGGNVSLGLAPVAASQLSPGGGVMFPQVAPMQPGFGGR</sequence>
<dbReference type="EMBL" id="AHER01000053">
    <property type="protein sequence ID" value="EJR13638.1"/>
    <property type="molecule type" value="Genomic_DNA"/>
</dbReference>